<reference evidence="2" key="1">
    <citation type="submission" date="2021-11" db="EMBL/GenBank/DDBJ databases">
        <title>Genome sequence.</title>
        <authorList>
            <person name="Sun Q."/>
        </authorList>
    </citation>
    <scope>NUCLEOTIDE SEQUENCE</scope>
    <source>
        <strain evidence="2">JC740</strain>
    </source>
</reference>
<feature type="region of interest" description="Disordered" evidence="1">
    <location>
        <begin position="1"/>
        <end position="44"/>
    </location>
</feature>
<proteinExistence type="predicted"/>
<dbReference type="EMBL" id="JAJKFW010000022">
    <property type="protein sequence ID" value="MCC9642879.1"/>
    <property type="molecule type" value="Genomic_DNA"/>
</dbReference>
<gene>
    <name evidence="2" type="ORF">LOC71_11380</name>
</gene>
<dbReference type="Proteomes" id="UP001430306">
    <property type="component" value="Unassembled WGS sequence"/>
</dbReference>
<evidence type="ECO:0000256" key="1">
    <source>
        <dbReference type="SAM" id="MobiDB-lite"/>
    </source>
</evidence>
<keyword evidence="3" id="KW-1185">Reference proteome</keyword>
<evidence type="ECO:0000313" key="3">
    <source>
        <dbReference type="Proteomes" id="UP001430306"/>
    </source>
</evidence>
<accession>A0ABS8NHK1</accession>
<sequence length="57" mass="6256">MRPARKGTPWRVPALQGGRTGANVQASEKFGGGLGEQRKARTDPVGDSNWLKWCDFL</sequence>
<comment type="caution">
    <text evidence="2">The sequence shown here is derived from an EMBL/GenBank/DDBJ whole genome shotgun (WGS) entry which is preliminary data.</text>
</comment>
<dbReference type="RefSeq" id="WP_230273829.1">
    <property type="nucleotide sequence ID" value="NZ_JAJKFW010000022.1"/>
</dbReference>
<evidence type="ECO:0000313" key="2">
    <source>
        <dbReference type="EMBL" id="MCC9642879.1"/>
    </source>
</evidence>
<name>A0ABS8NHK1_9BACT</name>
<organism evidence="2 3">
    <name type="scientific">Rhodopirellula halodulae</name>
    <dbReference type="NCBI Taxonomy" id="2894198"/>
    <lineage>
        <taxon>Bacteria</taxon>
        <taxon>Pseudomonadati</taxon>
        <taxon>Planctomycetota</taxon>
        <taxon>Planctomycetia</taxon>
        <taxon>Pirellulales</taxon>
        <taxon>Pirellulaceae</taxon>
        <taxon>Rhodopirellula</taxon>
    </lineage>
</organism>
<protein>
    <submittedName>
        <fullName evidence="2">Uncharacterized protein</fullName>
    </submittedName>
</protein>